<name>A0A1C3E9R4_9PLAN</name>
<keyword evidence="2" id="KW-1185">Reference proteome</keyword>
<sequence length="134" mass="14630">MHAAPAECTTFDVAIDKKLMKSQKIGALACTLQLPLKGACREQVGQSPACRKSLRAMLTALSEHARLAFEIDPQKTTEHACSEPQAWHKAAENIEKTLPAEIVPATPRHVSNQVGCMQRQRNAPHSTLLSTTSF</sequence>
<evidence type="ECO:0000313" key="2">
    <source>
        <dbReference type="Proteomes" id="UP000094828"/>
    </source>
</evidence>
<evidence type="ECO:0000313" key="1">
    <source>
        <dbReference type="EMBL" id="ODA29973.1"/>
    </source>
</evidence>
<comment type="caution">
    <text evidence="1">The sequence shown here is derived from an EMBL/GenBank/DDBJ whole genome shotgun (WGS) entry which is preliminary data.</text>
</comment>
<accession>A0A1C3E9R4</accession>
<dbReference type="STRING" id="1841610.A6X21_06430"/>
<reference evidence="1 2" key="1">
    <citation type="submission" date="2016-05" db="EMBL/GenBank/DDBJ databases">
        <title>Genomic and physiological characterization of Planctopirus sp. isolated from fresh water lake.</title>
        <authorList>
            <person name="Subhash Y."/>
            <person name="Ramana C."/>
        </authorList>
    </citation>
    <scope>NUCLEOTIDE SEQUENCE [LARGE SCALE GENOMIC DNA]</scope>
    <source>
        <strain evidence="1 2">JC280</strain>
    </source>
</reference>
<dbReference type="AlphaFoldDB" id="A0A1C3E9R4"/>
<protein>
    <submittedName>
        <fullName evidence="1">Uncharacterized protein</fullName>
    </submittedName>
</protein>
<dbReference type="EMBL" id="LYDR01000116">
    <property type="protein sequence ID" value="ODA29973.1"/>
    <property type="molecule type" value="Genomic_DNA"/>
</dbReference>
<proteinExistence type="predicted"/>
<organism evidence="1 2">
    <name type="scientific">Planctopirus hydrillae</name>
    <dbReference type="NCBI Taxonomy" id="1841610"/>
    <lineage>
        <taxon>Bacteria</taxon>
        <taxon>Pseudomonadati</taxon>
        <taxon>Planctomycetota</taxon>
        <taxon>Planctomycetia</taxon>
        <taxon>Planctomycetales</taxon>
        <taxon>Planctomycetaceae</taxon>
        <taxon>Planctopirus</taxon>
    </lineage>
</organism>
<gene>
    <name evidence="1" type="ORF">A6X21_06430</name>
</gene>
<dbReference type="Proteomes" id="UP000094828">
    <property type="component" value="Unassembled WGS sequence"/>
</dbReference>